<feature type="region of interest" description="Disordered" evidence="4">
    <location>
        <begin position="194"/>
        <end position="214"/>
    </location>
</feature>
<dbReference type="PANTHER" id="PTHR45623">
    <property type="entry name" value="CHROMODOMAIN-HELICASE-DNA-BINDING PROTEIN 3-RELATED-RELATED"/>
    <property type="match status" value="1"/>
</dbReference>
<dbReference type="GO" id="GO:0042393">
    <property type="term" value="F:histone binding"/>
    <property type="evidence" value="ECO:0007669"/>
    <property type="project" value="TreeGrafter"/>
</dbReference>
<dbReference type="GO" id="GO:0005634">
    <property type="term" value="C:nucleus"/>
    <property type="evidence" value="ECO:0007669"/>
    <property type="project" value="TreeGrafter"/>
</dbReference>
<reference evidence="6 7" key="1">
    <citation type="submission" date="2018-10" db="EMBL/GenBank/DDBJ databases">
        <authorList>
            <consortium name="Pathogen Informatics"/>
        </authorList>
    </citation>
    <scope>NUCLEOTIDE SEQUENCE [LARGE SCALE GENOMIC DNA]</scope>
</reference>
<dbReference type="GO" id="GO:0003677">
    <property type="term" value="F:DNA binding"/>
    <property type="evidence" value="ECO:0007669"/>
    <property type="project" value="TreeGrafter"/>
</dbReference>
<name>A0A0R3UC45_MESCO</name>
<dbReference type="InterPro" id="IPR000953">
    <property type="entry name" value="Chromo/chromo_shadow_dom"/>
</dbReference>
<organism evidence="6 7">
    <name type="scientific">Mesocestoides corti</name>
    <name type="common">Flatworm</name>
    <dbReference type="NCBI Taxonomy" id="53468"/>
    <lineage>
        <taxon>Eukaryota</taxon>
        <taxon>Metazoa</taxon>
        <taxon>Spiralia</taxon>
        <taxon>Lophotrochozoa</taxon>
        <taxon>Platyhelminthes</taxon>
        <taxon>Cestoda</taxon>
        <taxon>Eucestoda</taxon>
        <taxon>Cyclophyllidea</taxon>
        <taxon>Mesocestoididae</taxon>
        <taxon>Mesocestoides</taxon>
    </lineage>
</organism>
<feature type="domain" description="Chromo" evidence="5">
    <location>
        <begin position="293"/>
        <end position="341"/>
    </location>
</feature>
<accession>A0A0R3UC45</accession>
<dbReference type="GO" id="GO:0005524">
    <property type="term" value="F:ATP binding"/>
    <property type="evidence" value="ECO:0007669"/>
    <property type="project" value="UniProtKB-KW"/>
</dbReference>
<feature type="domain" description="Chromo" evidence="5">
    <location>
        <begin position="103"/>
        <end position="173"/>
    </location>
</feature>
<gene>
    <name evidence="6" type="ORF">MCOS_LOCUS4494</name>
</gene>
<dbReference type="EMBL" id="UXSR01001736">
    <property type="protein sequence ID" value="VDD78491.1"/>
    <property type="molecule type" value="Genomic_DNA"/>
</dbReference>
<evidence type="ECO:0000313" key="6">
    <source>
        <dbReference type="EMBL" id="VDD78491.1"/>
    </source>
</evidence>
<feature type="compositionally biased region" description="Polar residues" evidence="4">
    <location>
        <begin position="1"/>
        <end position="21"/>
    </location>
</feature>
<evidence type="ECO:0000256" key="2">
    <source>
        <dbReference type="ARBA" id="ARBA00022840"/>
    </source>
</evidence>
<dbReference type="SUPFAM" id="SSF54160">
    <property type="entry name" value="Chromo domain-like"/>
    <property type="match status" value="2"/>
</dbReference>
<evidence type="ECO:0000313" key="7">
    <source>
        <dbReference type="Proteomes" id="UP000267029"/>
    </source>
</evidence>
<protein>
    <recommendedName>
        <fullName evidence="5">Chromo domain-containing protein</fullName>
    </recommendedName>
</protein>
<dbReference type="Gene3D" id="2.40.50.40">
    <property type="match status" value="1"/>
</dbReference>
<evidence type="ECO:0000256" key="3">
    <source>
        <dbReference type="ARBA" id="ARBA00023242"/>
    </source>
</evidence>
<evidence type="ECO:0000256" key="4">
    <source>
        <dbReference type="SAM" id="MobiDB-lite"/>
    </source>
</evidence>
<dbReference type="InterPro" id="IPR016197">
    <property type="entry name" value="Chromo-like_dom_sf"/>
</dbReference>
<dbReference type="GO" id="GO:0016887">
    <property type="term" value="F:ATP hydrolysis activity"/>
    <property type="evidence" value="ECO:0007669"/>
    <property type="project" value="TreeGrafter"/>
</dbReference>
<dbReference type="OrthoDB" id="6286179at2759"/>
<dbReference type="GO" id="GO:0000785">
    <property type="term" value="C:chromatin"/>
    <property type="evidence" value="ECO:0007669"/>
    <property type="project" value="TreeGrafter"/>
</dbReference>
<dbReference type="Proteomes" id="UP000267029">
    <property type="component" value="Unassembled WGS sequence"/>
</dbReference>
<proteinExistence type="predicted"/>
<keyword evidence="1" id="KW-0547">Nucleotide-binding</keyword>
<feature type="region of interest" description="Disordered" evidence="4">
    <location>
        <begin position="1"/>
        <end position="36"/>
    </location>
</feature>
<dbReference type="AlphaFoldDB" id="A0A0R3UC45"/>
<evidence type="ECO:0000259" key="5">
    <source>
        <dbReference type="SMART" id="SM00298"/>
    </source>
</evidence>
<dbReference type="GO" id="GO:0140658">
    <property type="term" value="F:ATP-dependent chromatin remodeler activity"/>
    <property type="evidence" value="ECO:0007669"/>
    <property type="project" value="TreeGrafter"/>
</dbReference>
<dbReference type="SMART" id="SM00298">
    <property type="entry name" value="CHROMO"/>
    <property type="match status" value="2"/>
</dbReference>
<dbReference type="PANTHER" id="PTHR45623:SF44">
    <property type="entry name" value="CHROMODOMAIN-HELICASE-DNA-BINDING PROTEIN 1-LIKE PROTEIN"/>
    <property type="match status" value="1"/>
</dbReference>
<dbReference type="STRING" id="53468.A0A0R3UC45"/>
<keyword evidence="7" id="KW-1185">Reference proteome</keyword>
<sequence>MEQQQLSPMDTNNSASSTTLSEIPATVLDESSGPGVSEASEVILSDVVHRRTSLRPRRAAVAEGSFISDKELDVLLAEPSQSTPSMAQANDAPGRDASDEFEKWVEVEQILKIRRTAPFHDRSTPETLGCRAEQYAYFVKFRDQSYWHCDWIPGQTILFMHPGMVKNYHKRNQELVDLVDQEYRDLQSGHETLNVLSPKLPSSDDDSTVDDTSAAESTNIAPIIGGKLAMRLVNFSVFLLDTQPKRGRRRYRYYLENGVPFSYLYPETVLEIGDVFQPTTLSQCRHRGRNRAKKSTIYSAHLREVLVKWTQLDEGQATWETVEMDLAHLEVMLPKYRRAGFIPLDPCGRRLLPTFVRRWILQLVDAHLTQVASLYSSHLGDASDKLLELVAGGRAKTRQRSPPPEWQFLFPKSTTSCGRTQISLLH</sequence>
<evidence type="ECO:0000256" key="1">
    <source>
        <dbReference type="ARBA" id="ARBA00022741"/>
    </source>
</evidence>
<keyword evidence="3" id="KW-0539">Nucleus</keyword>
<keyword evidence="2" id="KW-0067">ATP-binding</keyword>
<dbReference type="GO" id="GO:0003682">
    <property type="term" value="F:chromatin binding"/>
    <property type="evidence" value="ECO:0007669"/>
    <property type="project" value="TreeGrafter"/>
</dbReference>